<dbReference type="PANTHER" id="PTHR12394">
    <property type="entry name" value="ZYGIN"/>
    <property type="match status" value="1"/>
</dbReference>
<keyword evidence="6" id="KW-1185">Reference proteome</keyword>
<gene>
    <name evidence="5" type="ORF">EB796_006668</name>
</gene>
<dbReference type="Proteomes" id="UP000593567">
    <property type="component" value="Unassembled WGS sequence"/>
</dbReference>
<evidence type="ECO:0000256" key="2">
    <source>
        <dbReference type="ARBA" id="ARBA00022553"/>
    </source>
</evidence>
<reference evidence="5" key="1">
    <citation type="submission" date="2020-06" db="EMBL/GenBank/DDBJ databases">
        <title>Draft genome of Bugula neritina, a colonial animal packing powerful symbionts and potential medicines.</title>
        <authorList>
            <person name="Rayko M."/>
        </authorList>
    </citation>
    <scope>NUCLEOTIDE SEQUENCE [LARGE SCALE GENOMIC DNA]</scope>
    <source>
        <strain evidence="5">Kwan_BN1</strain>
    </source>
</reference>
<dbReference type="EMBL" id="VXIV02000951">
    <property type="protein sequence ID" value="KAF6035013.1"/>
    <property type="molecule type" value="Genomic_DNA"/>
</dbReference>
<dbReference type="Pfam" id="PF07763">
    <property type="entry name" value="FEZ"/>
    <property type="match status" value="1"/>
</dbReference>
<feature type="region of interest" description="Disordered" evidence="4">
    <location>
        <begin position="35"/>
        <end position="73"/>
    </location>
</feature>
<evidence type="ECO:0000313" key="6">
    <source>
        <dbReference type="Proteomes" id="UP000593567"/>
    </source>
</evidence>
<evidence type="ECO:0000256" key="4">
    <source>
        <dbReference type="SAM" id="MobiDB-lite"/>
    </source>
</evidence>
<keyword evidence="3" id="KW-0175">Coiled coil</keyword>
<dbReference type="PANTHER" id="PTHR12394:SF12">
    <property type="entry name" value="LD08195P"/>
    <property type="match status" value="1"/>
</dbReference>
<sequence length="230" mass="25745">MTDLAVAAPLAYDESECDDEWNDFSESGNFDSNLNLQCTAKENRTPNLSPQQDSQTETSESPSGDQQTDLSNSYNSEDLSFLDSFLEKEKSGSLEDLVKTFDKKLSECFTDGDYKKSNVSKIAPVQVRSQEDIINGCQTWLTLTGSYGNALPLDWSKCYIKELQEKSLHLPDSPTEQEVMNLDLSDDEELKEALDVHAIVSPMVPRCSDEQEINADDVIEEIDTIMKVAF</sequence>
<proteinExistence type="inferred from homology"/>
<organism evidence="5 6">
    <name type="scientific">Bugula neritina</name>
    <name type="common">Brown bryozoan</name>
    <name type="synonym">Sertularia neritina</name>
    <dbReference type="NCBI Taxonomy" id="10212"/>
    <lineage>
        <taxon>Eukaryota</taxon>
        <taxon>Metazoa</taxon>
        <taxon>Spiralia</taxon>
        <taxon>Lophotrochozoa</taxon>
        <taxon>Bryozoa</taxon>
        <taxon>Gymnolaemata</taxon>
        <taxon>Cheilostomatida</taxon>
        <taxon>Flustrina</taxon>
        <taxon>Buguloidea</taxon>
        <taxon>Bugulidae</taxon>
        <taxon>Bugula</taxon>
    </lineage>
</organism>
<dbReference type="OrthoDB" id="7959977at2759"/>
<comment type="similarity">
    <text evidence="1">Belongs to the zygin family.</text>
</comment>
<evidence type="ECO:0000313" key="5">
    <source>
        <dbReference type="EMBL" id="KAF6035013.1"/>
    </source>
</evidence>
<dbReference type="GO" id="GO:0030424">
    <property type="term" value="C:axon"/>
    <property type="evidence" value="ECO:0007669"/>
    <property type="project" value="TreeGrafter"/>
</dbReference>
<name>A0A7J7K9W5_BUGNE</name>
<keyword evidence="2" id="KW-0597">Phosphoprotein</keyword>
<dbReference type="AlphaFoldDB" id="A0A7J7K9W5"/>
<comment type="caution">
    <text evidence="5">The sequence shown here is derived from an EMBL/GenBank/DDBJ whole genome shotgun (WGS) entry which is preliminary data.</text>
</comment>
<dbReference type="GO" id="GO:0005737">
    <property type="term" value="C:cytoplasm"/>
    <property type="evidence" value="ECO:0007669"/>
    <property type="project" value="TreeGrafter"/>
</dbReference>
<accession>A0A7J7K9W5</accession>
<dbReference type="InterPro" id="IPR011680">
    <property type="entry name" value="FEZ"/>
</dbReference>
<evidence type="ECO:0000256" key="1">
    <source>
        <dbReference type="ARBA" id="ARBA00006788"/>
    </source>
</evidence>
<evidence type="ECO:0000256" key="3">
    <source>
        <dbReference type="ARBA" id="ARBA00023054"/>
    </source>
</evidence>
<protein>
    <submittedName>
        <fullName evidence="5">Uncharacterized protein</fullName>
    </submittedName>
</protein>